<sequence length="244" mass="28834">MRWFQSLYQSAQSLSQIHPPRPIRNRLNHKDNLQTLIERSARILQQVRTYQEGKTRRSGRRGRKTQWRPHCETTEQQEAQKNGPAPISSKGQAKRRFNRMLRKFNNFKETTGETTLPHGYTGDINLRTWANQQRGLFKSGRLAQWKVDLLKPSGVLDPPTTGISYLSADGQHKISDTWLERYEALKTFHKAHGHSRITRRDEQNKTLANWVWQQRAKRRKSQLLPKQIELLDEIEFCWNLRSRI</sequence>
<gene>
    <name evidence="3" type="ORF">QEH59_17485</name>
</gene>
<comment type="caution">
    <text evidence="3">The sequence shown here is derived from an EMBL/GenBank/DDBJ whole genome shotgun (WGS) entry which is preliminary data.</text>
</comment>
<organism evidence="3 4">
    <name type="scientific">Thalassobacterium sedimentorum</name>
    <dbReference type="NCBI Taxonomy" id="3041258"/>
    <lineage>
        <taxon>Bacteria</taxon>
        <taxon>Pseudomonadati</taxon>
        <taxon>Verrucomicrobiota</taxon>
        <taxon>Opitutia</taxon>
        <taxon>Puniceicoccales</taxon>
        <taxon>Coraliomargaritaceae</taxon>
        <taxon>Thalassobacterium</taxon>
    </lineage>
</organism>
<reference evidence="3 4" key="1">
    <citation type="submission" date="2023-04" db="EMBL/GenBank/DDBJ databases">
        <title>A novel bacteria isolated from coastal sediment.</title>
        <authorList>
            <person name="Liu X.-J."/>
            <person name="Du Z.-J."/>
        </authorList>
    </citation>
    <scope>NUCLEOTIDE SEQUENCE [LARGE SCALE GENOMIC DNA]</scope>
    <source>
        <strain evidence="3 4">SDUM461004</strain>
    </source>
</reference>
<keyword evidence="4" id="KW-1185">Reference proteome</keyword>
<feature type="region of interest" description="Disordered" evidence="1">
    <location>
        <begin position="47"/>
        <end position="92"/>
    </location>
</feature>
<dbReference type="InterPro" id="IPR005114">
    <property type="entry name" value="Helicase_assoc"/>
</dbReference>
<feature type="compositionally biased region" description="Basic residues" evidence="1">
    <location>
        <begin position="56"/>
        <end position="67"/>
    </location>
</feature>
<proteinExistence type="predicted"/>
<evidence type="ECO:0000313" key="3">
    <source>
        <dbReference type="EMBL" id="MDQ8196231.1"/>
    </source>
</evidence>
<dbReference type="RefSeq" id="WP_308986668.1">
    <property type="nucleotide sequence ID" value="NZ_JARXIC010000055.1"/>
</dbReference>
<dbReference type="EMBL" id="JARXIC010000055">
    <property type="protein sequence ID" value="MDQ8196231.1"/>
    <property type="molecule type" value="Genomic_DNA"/>
</dbReference>
<accession>A0ABU1AN53</accession>
<evidence type="ECO:0000259" key="2">
    <source>
        <dbReference type="Pfam" id="PF03457"/>
    </source>
</evidence>
<evidence type="ECO:0000313" key="4">
    <source>
        <dbReference type="Proteomes" id="UP001243717"/>
    </source>
</evidence>
<feature type="domain" description="Helicase-associated" evidence="2">
    <location>
        <begin position="176"/>
        <end position="236"/>
    </location>
</feature>
<dbReference type="Pfam" id="PF03457">
    <property type="entry name" value="HA"/>
    <property type="match status" value="1"/>
</dbReference>
<dbReference type="PANTHER" id="PTHR33418">
    <property type="entry name" value="HELICASE-ASSOCIATED"/>
    <property type="match status" value="1"/>
</dbReference>
<name>A0ABU1AN53_9BACT</name>
<dbReference type="PANTHER" id="PTHR33418:SF1">
    <property type="entry name" value="HELICASE-ASSOCIATED DOMAIN-CONTAINING PROTEIN"/>
    <property type="match status" value="1"/>
</dbReference>
<dbReference type="Proteomes" id="UP001243717">
    <property type="component" value="Unassembled WGS sequence"/>
</dbReference>
<evidence type="ECO:0000256" key="1">
    <source>
        <dbReference type="SAM" id="MobiDB-lite"/>
    </source>
</evidence>
<protein>
    <submittedName>
        <fullName evidence="3">Helicase associated domain-containing protein</fullName>
    </submittedName>
</protein>
<dbReference type="Gene3D" id="6.10.140.530">
    <property type="match status" value="2"/>
</dbReference>